<keyword evidence="2" id="KW-1185">Reference proteome</keyword>
<dbReference type="KEGG" id="wch:wcw_1414"/>
<organism evidence="1 2">
    <name type="scientific">Waddlia chondrophila (strain ATCC VR-1470 / WSU 86-1044)</name>
    <dbReference type="NCBI Taxonomy" id="716544"/>
    <lineage>
        <taxon>Bacteria</taxon>
        <taxon>Pseudomonadati</taxon>
        <taxon>Chlamydiota</taxon>
        <taxon>Chlamydiia</taxon>
        <taxon>Parachlamydiales</taxon>
        <taxon>Waddliaceae</taxon>
        <taxon>Waddlia</taxon>
    </lineage>
</organism>
<evidence type="ECO:0000313" key="1">
    <source>
        <dbReference type="EMBL" id="ADI38764.1"/>
    </source>
</evidence>
<accession>D6YRR9</accession>
<dbReference type="Proteomes" id="UP000001505">
    <property type="component" value="Chromosome"/>
</dbReference>
<dbReference type="STRING" id="716544.wcw_1414"/>
<dbReference type="HOGENOM" id="CLU_3086182_0_0_0"/>
<evidence type="ECO:0000313" key="2">
    <source>
        <dbReference type="Proteomes" id="UP000001505"/>
    </source>
</evidence>
<dbReference type="AlphaFoldDB" id="D6YRR9"/>
<name>D6YRR9_WADCW</name>
<sequence length="52" mass="6032">MNLPVNSYLLSPFIYWIFFCHSLKANLSRFGKKNDKEISQKMKKPEPLASNG</sequence>
<dbReference type="EMBL" id="CP001928">
    <property type="protein sequence ID" value="ADI38764.1"/>
    <property type="molecule type" value="Genomic_DNA"/>
</dbReference>
<protein>
    <submittedName>
        <fullName evidence="1">Uncharacterized protein</fullName>
    </submittedName>
</protein>
<reference evidence="1 2" key="1">
    <citation type="journal article" date="2010" name="PLoS ONE">
        <title>The Waddlia genome: a window into chlamydial biology.</title>
        <authorList>
            <person name="Bertelli C."/>
            <person name="Collyn F."/>
            <person name="Croxatto A."/>
            <person name="Ruckert C."/>
            <person name="Polkinghorne A."/>
            <person name="Kebbi-Beghdadi C."/>
            <person name="Goesmann A."/>
            <person name="Vaughan L."/>
            <person name="Greub G."/>
        </authorList>
    </citation>
    <scope>NUCLEOTIDE SEQUENCE [LARGE SCALE GENOMIC DNA]</scope>
    <source>
        <strain evidence="2">ATCC VR-1470 / WSU 86-1044</strain>
    </source>
</reference>
<proteinExistence type="predicted"/>
<gene>
    <name evidence="1" type="ordered locus">wcw_1414</name>
</gene>